<gene>
    <name evidence="3" type="ORF">GA0074704_3663</name>
</gene>
<dbReference type="RefSeq" id="WP_157743712.1">
    <property type="nucleotide sequence ID" value="NZ_JBHLYF010000023.1"/>
</dbReference>
<dbReference type="AlphaFoldDB" id="A0A1C5IQ08"/>
<dbReference type="PANTHER" id="PTHR35526">
    <property type="entry name" value="ANTI-SIGMA-F FACTOR RSBW-RELATED"/>
    <property type="match status" value="1"/>
</dbReference>
<reference evidence="3 4" key="1">
    <citation type="submission" date="2016-06" db="EMBL/GenBank/DDBJ databases">
        <authorList>
            <person name="Kjaerup R.B."/>
            <person name="Dalgaard T.S."/>
            <person name="Juul-Madsen H.R."/>
        </authorList>
    </citation>
    <scope>NUCLEOTIDE SEQUENCE [LARGE SCALE GENOMIC DNA]</scope>
    <source>
        <strain evidence="3 4">DSM 45097</strain>
    </source>
</reference>
<evidence type="ECO:0000259" key="2">
    <source>
        <dbReference type="Pfam" id="PF13581"/>
    </source>
</evidence>
<keyword evidence="4" id="KW-1185">Reference proteome</keyword>
<dbReference type="CDD" id="cd16936">
    <property type="entry name" value="HATPase_RsbW-like"/>
    <property type="match status" value="1"/>
</dbReference>
<protein>
    <submittedName>
        <fullName evidence="3">Anti-sigma regulatory factor (Ser/Thr protein kinase)</fullName>
    </submittedName>
</protein>
<dbReference type="Gene3D" id="3.30.565.10">
    <property type="entry name" value="Histidine kinase-like ATPase, C-terminal domain"/>
    <property type="match status" value="1"/>
</dbReference>
<proteinExistence type="predicted"/>
<accession>A0A1C5IQ08</accession>
<evidence type="ECO:0000256" key="1">
    <source>
        <dbReference type="ARBA" id="ARBA00022527"/>
    </source>
</evidence>
<dbReference type="InterPro" id="IPR036890">
    <property type="entry name" value="HATPase_C_sf"/>
</dbReference>
<dbReference type="Pfam" id="PF13581">
    <property type="entry name" value="HATPase_c_2"/>
    <property type="match status" value="1"/>
</dbReference>
<dbReference type="Proteomes" id="UP000198210">
    <property type="component" value="Chromosome I"/>
</dbReference>
<keyword evidence="3" id="KW-0808">Transferase</keyword>
<name>A0A1C5IQ08_9ACTN</name>
<feature type="domain" description="Histidine kinase/HSP90-like ATPase" evidence="2">
    <location>
        <begin position="29"/>
        <end position="134"/>
    </location>
</feature>
<dbReference type="EMBL" id="LT607751">
    <property type="protein sequence ID" value="SCG60233.1"/>
    <property type="molecule type" value="Genomic_DNA"/>
</dbReference>
<keyword evidence="3" id="KW-0418">Kinase</keyword>
<dbReference type="GO" id="GO:0004674">
    <property type="term" value="F:protein serine/threonine kinase activity"/>
    <property type="evidence" value="ECO:0007669"/>
    <property type="project" value="UniProtKB-KW"/>
</dbReference>
<keyword evidence="1" id="KW-0723">Serine/threonine-protein kinase</keyword>
<dbReference type="InterPro" id="IPR050267">
    <property type="entry name" value="Anti-sigma-factor_SerPK"/>
</dbReference>
<evidence type="ECO:0000313" key="4">
    <source>
        <dbReference type="Proteomes" id="UP000198210"/>
    </source>
</evidence>
<organism evidence="3 4">
    <name type="scientific">Micromonospora siamensis</name>
    <dbReference type="NCBI Taxonomy" id="299152"/>
    <lineage>
        <taxon>Bacteria</taxon>
        <taxon>Bacillati</taxon>
        <taxon>Actinomycetota</taxon>
        <taxon>Actinomycetes</taxon>
        <taxon>Micromonosporales</taxon>
        <taxon>Micromonosporaceae</taxon>
        <taxon>Micromonospora</taxon>
    </lineage>
</organism>
<evidence type="ECO:0000313" key="3">
    <source>
        <dbReference type="EMBL" id="SCG60233.1"/>
    </source>
</evidence>
<dbReference type="SUPFAM" id="SSF55874">
    <property type="entry name" value="ATPase domain of HSP90 chaperone/DNA topoisomerase II/histidine kinase"/>
    <property type="match status" value="1"/>
</dbReference>
<dbReference type="PANTHER" id="PTHR35526:SF3">
    <property type="entry name" value="ANTI-SIGMA-F FACTOR RSBW"/>
    <property type="match status" value="1"/>
</dbReference>
<sequence>MDDNTGASGSVRPQRLAAVVVLAEDFIAATVTTLRHRLRTSVTTAGLTGDDADDFVLAVHELVTNAVRHGGGRGHLELYRNGDVLVCEVSDEGDPTAELSVRLSATDMPGGRGLWLAHRFTDGLTLTRGLHGVTATVTACLTPQRLPRR</sequence>
<dbReference type="InterPro" id="IPR003594">
    <property type="entry name" value="HATPase_dom"/>
</dbReference>